<evidence type="ECO:0000313" key="3">
    <source>
        <dbReference type="Proteomes" id="UP000248553"/>
    </source>
</evidence>
<dbReference type="EMBL" id="QHKM01000001">
    <property type="protein sequence ID" value="RAK69442.1"/>
    <property type="molecule type" value="Genomic_DNA"/>
</dbReference>
<reference evidence="3" key="1">
    <citation type="submission" date="2018-05" db="EMBL/GenBank/DDBJ databases">
        <authorList>
            <person name="Nie L."/>
        </authorList>
    </citation>
    <scope>NUCLEOTIDE SEQUENCE [LARGE SCALE GENOMIC DNA]</scope>
    <source>
        <strain evidence="3">NL</strain>
    </source>
</reference>
<proteinExistence type="predicted"/>
<accession>A0A328BQB0</accession>
<keyword evidence="1" id="KW-0472">Membrane</keyword>
<feature type="transmembrane region" description="Helical" evidence="1">
    <location>
        <begin position="6"/>
        <end position="27"/>
    </location>
</feature>
<evidence type="ECO:0000313" key="2">
    <source>
        <dbReference type="EMBL" id="RAK69442.1"/>
    </source>
</evidence>
<protein>
    <submittedName>
        <fullName evidence="2">Uncharacterized protein</fullName>
    </submittedName>
</protein>
<name>A0A328BQB0_9BACT</name>
<gene>
    <name evidence="2" type="ORF">DLM85_00820</name>
</gene>
<comment type="caution">
    <text evidence="2">The sequence shown here is derived from an EMBL/GenBank/DDBJ whole genome shotgun (WGS) entry which is preliminary data.</text>
</comment>
<organism evidence="2 3">
    <name type="scientific">Hymenobacter edaphi</name>
    <dbReference type="NCBI Taxonomy" id="2211146"/>
    <lineage>
        <taxon>Bacteria</taxon>
        <taxon>Pseudomonadati</taxon>
        <taxon>Bacteroidota</taxon>
        <taxon>Cytophagia</taxon>
        <taxon>Cytophagales</taxon>
        <taxon>Hymenobacteraceae</taxon>
        <taxon>Hymenobacter</taxon>
    </lineage>
</organism>
<keyword evidence="3" id="KW-1185">Reference proteome</keyword>
<evidence type="ECO:0000256" key="1">
    <source>
        <dbReference type="SAM" id="Phobius"/>
    </source>
</evidence>
<sequence>MHPIVPWLPLLFVPAFAALLGLVSFMVSRMGWSRLAAHYAVAEVPAGVERELLGYVRIGPAKYNNAVRAGLTPQGLWLTTWKIFFIGHPPLFIPWSAFGPVRRQQFLWATTYATHLTSGSDTVSFQFSSERLLRALPPSVPVDG</sequence>
<keyword evidence="1" id="KW-1133">Transmembrane helix</keyword>
<dbReference type="AlphaFoldDB" id="A0A328BQB0"/>
<dbReference type="Proteomes" id="UP000248553">
    <property type="component" value="Unassembled WGS sequence"/>
</dbReference>
<keyword evidence="1" id="KW-0812">Transmembrane</keyword>